<name>A0A2T3AN25_9PEZI</name>
<dbReference type="Proteomes" id="UP000241462">
    <property type="component" value="Unassembled WGS sequence"/>
</dbReference>
<accession>A0A2T3AN25</accession>
<keyword evidence="2" id="KW-1185">Reference proteome</keyword>
<dbReference type="InParanoid" id="A0A2T3AN25"/>
<sequence length="155" mass="17367">MKSIFDNSYTRSGQALSISVNFELEVDTTELPRIDTINTYFDNIFCFSRDDVHPLQYIQAIESVFSTCRRIAQLSPQRRVAAPKVILIPTKPASYTIFKPLVPCLTARNLARLVRGLRIVQNSQRNDSYSGGGGIHCTASPCGLRNCISQIRGKR</sequence>
<dbReference type="EMBL" id="KZ678373">
    <property type="protein sequence ID" value="PSS03823.1"/>
    <property type="molecule type" value="Genomic_DNA"/>
</dbReference>
<reference evidence="1 2" key="1">
    <citation type="journal article" date="2018" name="Mycol. Prog.">
        <title>Coniella lustricola, a new species from submerged detritus.</title>
        <authorList>
            <person name="Raudabaugh D.B."/>
            <person name="Iturriaga T."/>
            <person name="Carver A."/>
            <person name="Mondo S."/>
            <person name="Pangilinan J."/>
            <person name="Lipzen A."/>
            <person name="He G."/>
            <person name="Amirebrahimi M."/>
            <person name="Grigoriev I.V."/>
            <person name="Miller A.N."/>
        </authorList>
    </citation>
    <scope>NUCLEOTIDE SEQUENCE [LARGE SCALE GENOMIC DNA]</scope>
    <source>
        <strain evidence="1 2">B22-T-1</strain>
    </source>
</reference>
<gene>
    <name evidence="1" type="ORF">BD289DRAFT_98381</name>
</gene>
<evidence type="ECO:0000313" key="2">
    <source>
        <dbReference type="Proteomes" id="UP000241462"/>
    </source>
</evidence>
<dbReference type="AlphaFoldDB" id="A0A2T3AN25"/>
<proteinExistence type="predicted"/>
<organism evidence="1 2">
    <name type="scientific">Coniella lustricola</name>
    <dbReference type="NCBI Taxonomy" id="2025994"/>
    <lineage>
        <taxon>Eukaryota</taxon>
        <taxon>Fungi</taxon>
        <taxon>Dikarya</taxon>
        <taxon>Ascomycota</taxon>
        <taxon>Pezizomycotina</taxon>
        <taxon>Sordariomycetes</taxon>
        <taxon>Sordariomycetidae</taxon>
        <taxon>Diaporthales</taxon>
        <taxon>Schizoparmaceae</taxon>
        <taxon>Coniella</taxon>
    </lineage>
</organism>
<evidence type="ECO:0000313" key="1">
    <source>
        <dbReference type="EMBL" id="PSS03823.1"/>
    </source>
</evidence>
<protein>
    <submittedName>
        <fullName evidence="1">Uncharacterized protein</fullName>
    </submittedName>
</protein>